<feature type="compositionally biased region" description="Basic and acidic residues" evidence="14">
    <location>
        <begin position="246"/>
        <end position="255"/>
    </location>
</feature>
<dbReference type="Proteomes" id="UP000008227">
    <property type="component" value="Chromosome 6"/>
</dbReference>
<evidence type="ECO:0000256" key="12">
    <source>
        <dbReference type="ARBA" id="ARBA00068717"/>
    </source>
</evidence>
<evidence type="ECO:0000256" key="2">
    <source>
        <dbReference type="ARBA" id="ARBA00006484"/>
    </source>
</evidence>
<evidence type="ECO:0000256" key="8">
    <source>
        <dbReference type="ARBA" id="ARBA00023098"/>
    </source>
</evidence>
<dbReference type="SUPFAM" id="SSF51735">
    <property type="entry name" value="NAD(P)-binding Rossmann-fold domains"/>
    <property type="match status" value="1"/>
</dbReference>
<dbReference type="GO" id="GO:0060021">
    <property type="term" value="P:roof of mouth development"/>
    <property type="evidence" value="ECO:0007669"/>
    <property type="project" value="Ensembl"/>
</dbReference>
<evidence type="ECO:0000256" key="14">
    <source>
        <dbReference type="SAM" id="MobiDB-lite"/>
    </source>
</evidence>
<dbReference type="AlphaFoldDB" id="A0A5G2QWF2"/>
<keyword evidence="4 15" id="KW-0812">Transmembrane</keyword>
<dbReference type="GO" id="GO:0048387">
    <property type="term" value="P:negative regulation of retinoic acid receptor signaling pathway"/>
    <property type="evidence" value="ECO:0007669"/>
    <property type="project" value="Ensembl"/>
</dbReference>
<evidence type="ECO:0000313" key="19">
    <source>
        <dbReference type="VGNC" id="VGNC:87282"/>
    </source>
</evidence>
<dbReference type="PANTHER" id="PTHR24322">
    <property type="entry name" value="PKSB"/>
    <property type="match status" value="1"/>
</dbReference>
<dbReference type="FunFam" id="3.40.50.720:FF:000131">
    <property type="entry name" value="Short-chain dehydrogenase/reductase 3"/>
    <property type="match status" value="1"/>
</dbReference>
<reference evidence="17" key="4">
    <citation type="submission" date="2025-09" db="UniProtKB">
        <authorList>
            <consortium name="Ensembl"/>
        </authorList>
    </citation>
    <scope>IDENTIFICATION</scope>
</reference>
<dbReference type="SMART" id="SM00822">
    <property type="entry name" value="PKS_KR"/>
    <property type="match status" value="1"/>
</dbReference>
<reference evidence="17" key="3">
    <citation type="submission" date="2025-08" db="UniProtKB">
        <authorList>
            <consortium name="Ensembl"/>
        </authorList>
    </citation>
    <scope>IDENTIFICATION</scope>
</reference>
<dbReference type="Bgee" id="ENSSSCG00000003439">
    <property type="expression patterns" value="Expressed in subcutaneous adipose tissue and 43 other cell types or tissues"/>
</dbReference>
<evidence type="ECO:0000256" key="3">
    <source>
        <dbReference type="ARBA" id="ARBA00012852"/>
    </source>
</evidence>
<comment type="similarity">
    <text evidence="2">Belongs to the short-chain dehydrogenases/reductases (SDR) family.</text>
</comment>
<dbReference type="GO" id="GO:0030278">
    <property type="term" value="P:regulation of ossification"/>
    <property type="evidence" value="ECO:0007669"/>
    <property type="project" value="Ensembl"/>
</dbReference>
<feature type="region of interest" description="Disordered" evidence="14">
    <location>
        <begin position="320"/>
        <end position="352"/>
    </location>
</feature>
<evidence type="ECO:0000256" key="5">
    <source>
        <dbReference type="ARBA" id="ARBA00022857"/>
    </source>
</evidence>
<dbReference type="CDD" id="cd05339">
    <property type="entry name" value="17beta-HSDXI-like_SDR_c"/>
    <property type="match status" value="1"/>
</dbReference>
<dbReference type="PANTHER" id="PTHR24322:SF483">
    <property type="entry name" value="SHORT-CHAIN DEHYDROGENASE_REDUCTASE 3"/>
    <property type="match status" value="1"/>
</dbReference>
<dbReference type="Ensembl" id="ENSSSCT00000076092.2">
    <property type="protein sequence ID" value="ENSSSCP00000069279.2"/>
    <property type="gene ID" value="ENSSSCG00000003439.5"/>
</dbReference>
<feature type="transmembrane region" description="Helical" evidence="15">
    <location>
        <begin position="6"/>
        <end position="29"/>
    </location>
</feature>
<dbReference type="InterPro" id="IPR057326">
    <property type="entry name" value="KR_dom"/>
</dbReference>
<keyword evidence="7" id="KW-0560">Oxidoreductase</keyword>
<keyword evidence="18" id="KW-1185">Reference proteome</keyword>
<dbReference type="GO" id="GO:0060411">
    <property type="term" value="P:cardiac septum morphogenesis"/>
    <property type="evidence" value="ECO:0007669"/>
    <property type="project" value="Ensembl"/>
</dbReference>
<evidence type="ECO:0000256" key="13">
    <source>
        <dbReference type="ARBA" id="ARBA00082544"/>
    </source>
</evidence>
<evidence type="ECO:0000256" key="7">
    <source>
        <dbReference type="ARBA" id="ARBA00023002"/>
    </source>
</evidence>
<evidence type="ECO:0000313" key="18">
    <source>
        <dbReference type="Proteomes" id="UP000008227"/>
    </source>
</evidence>
<dbReference type="GO" id="GO:0016020">
    <property type="term" value="C:membrane"/>
    <property type="evidence" value="ECO:0007669"/>
    <property type="project" value="UniProtKB-SubCell"/>
</dbReference>
<dbReference type="Pfam" id="PF00106">
    <property type="entry name" value="adh_short"/>
    <property type="match status" value="1"/>
</dbReference>
<evidence type="ECO:0000313" key="17">
    <source>
        <dbReference type="Ensembl" id="ENSSSCP00000069279.2"/>
    </source>
</evidence>
<dbReference type="InterPro" id="IPR002347">
    <property type="entry name" value="SDR_fam"/>
</dbReference>
<comment type="subcellular location">
    <subcellularLocation>
        <location evidence="1">Membrane</location>
        <topology evidence="1">Multi-pass membrane protein</topology>
    </subcellularLocation>
</comment>
<evidence type="ECO:0000256" key="10">
    <source>
        <dbReference type="ARBA" id="ARBA00050568"/>
    </source>
</evidence>
<evidence type="ECO:0000256" key="6">
    <source>
        <dbReference type="ARBA" id="ARBA00022989"/>
    </source>
</evidence>
<evidence type="ECO:0000259" key="16">
    <source>
        <dbReference type="SMART" id="SM00822"/>
    </source>
</evidence>
<dbReference type="Reactome" id="R-SSC-5365859">
    <property type="pathway name" value="RA biosynthesis pathway"/>
</dbReference>
<gene>
    <name evidence="17 19" type="primary">DHRS3</name>
</gene>
<dbReference type="Gene3D" id="3.40.50.720">
    <property type="entry name" value="NAD(P)-binding Rossmann-like Domain"/>
    <property type="match status" value="1"/>
</dbReference>
<dbReference type="GO" id="GO:0004745">
    <property type="term" value="F:all-trans-retinol dehydrogenase (NAD+) activity"/>
    <property type="evidence" value="ECO:0007669"/>
    <property type="project" value="Ensembl"/>
</dbReference>
<comment type="function">
    <text evidence="11">Catalyzes the reduction of all-trans-retinal to all-trans-retinol in the presence of NADPH.</text>
</comment>
<keyword evidence="9 15" id="KW-0472">Membrane</keyword>
<evidence type="ECO:0000256" key="9">
    <source>
        <dbReference type="ARBA" id="ARBA00023136"/>
    </source>
</evidence>
<evidence type="ECO:0000256" key="4">
    <source>
        <dbReference type="ARBA" id="ARBA00022692"/>
    </source>
</evidence>
<evidence type="ECO:0000256" key="11">
    <source>
        <dbReference type="ARBA" id="ARBA00059620"/>
    </source>
</evidence>
<keyword evidence="6 15" id="KW-1133">Transmembrane helix</keyword>
<proteinExistence type="inferred from homology"/>
<reference evidence="17" key="2">
    <citation type="journal article" date="2020" name="Gigascience">
        <title>An improved pig reference genome sequence to enable pig genetics and genomics research.</title>
        <authorList>
            <person name="Warr A."/>
            <person name="Affara N."/>
            <person name="Aken B."/>
            <person name="Beiki H."/>
            <person name="Bickhart D.M."/>
            <person name="Billis K."/>
            <person name="Chow W."/>
            <person name="Eory L."/>
            <person name="Finlayson H.A."/>
            <person name="Flicek P."/>
            <person name="Giron C.G."/>
            <person name="Griffin D.K."/>
            <person name="Hall R."/>
            <person name="Hannum G."/>
            <person name="Hourlier T."/>
            <person name="Howe K."/>
            <person name="Hume D.A."/>
            <person name="Izuogu O."/>
            <person name="Kim K."/>
            <person name="Koren S."/>
            <person name="Liu H."/>
            <person name="Manchanda N."/>
            <person name="Martin F.J."/>
            <person name="Nonneman D.J."/>
            <person name="O'Connor R.E."/>
            <person name="Phillippy A.M."/>
            <person name="Rohrer G.A."/>
            <person name="Rosen B.D."/>
            <person name="Rund L.A."/>
            <person name="Sargent C.A."/>
            <person name="Schook L.B."/>
            <person name="Schroeder S.G."/>
            <person name="Schwartz A.S."/>
            <person name="Skinner B.M."/>
            <person name="Talbot R."/>
            <person name="Tseng E."/>
            <person name="Tuggle C.K."/>
            <person name="Watson M."/>
            <person name="Smith T.P.L."/>
            <person name="Archibald A.L."/>
        </authorList>
    </citation>
    <scope>NUCLEOTIDE SEQUENCE [LARGE SCALE GENOMIC DNA]</scope>
    <source>
        <strain evidence="17">Duroc</strain>
    </source>
</reference>
<feature type="domain" description="Ketoreductase" evidence="16">
    <location>
        <begin position="39"/>
        <end position="229"/>
    </location>
</feature>
<name>A0A5G2QWF2_PIG</name>
<comment type="catalytic activity">
    <reaction evidence="10">
        <text>all-trans-retinol + NADP(+) = all-trans-retinal + NADPH + H(+)</text>
        <dbReference type="Rhea" id="RHEA:25033"/>
        <dbReference type="ChEBI" id="CHEBI:15378"/>
        <dbReference type="ChEBI" id="CHEBI:17336"/>
        <dbReference type="ChEBI" id="CHEBI:17898"/>
        <dbReference type="ChEBI" id="CHEBI:57783"/>
        <dbReference type="ChEBI" id="CHEBI:58349"/>
        <dbReference type="EC" id="1.1.1.300"/>
    </reaction>
</comment>
<dbReference type="EC" id="1.1.1.300" evidence="3"/>
<dbReference type="Reactome" id="R-SSC-2187335">
    <property type="pathway name" value="The retinoid cycle in cones (daylight vision)"/>
</dbReference>
<dbReference type="GO" id="GO:0052650">
    <property type="term" value="F:all-trans-retinol dehydrogenase (NADP+) activity"/>
    <property type="evidence" value="ECO:0007669"/>
    <property type="project" value="UniProtKB-EC"/>
</dbReference>
<keyword evidence="8" id="KW-0443">Lipid metabolism</keyword>
<dbReference type="GeneTree" id="ENSGT00940000158724"/>
<dbReference type="InterPro" id="IPR036291">
    <property type="entry name" value="NAD(P)-bd_dom_sf"/>
</dbReference>
<dbReference type="GO" id="GO:0003151">
    <property type="term" value="P:outflow tract morphogenesis"/>
    <property type="evidence" value="ECO:0007669"/>
    <property type="project" value="Ensembl"/>
</dbReference>
<feature type="region of interest" description="Disordered" evidence="14">
    <location>
        <begin position="213"/>
        <end position="262"/>
    </location>
</feature>
<protein>
    <recommendedName>
        <fullName evidence="12">Short-chain dehydrogenase/reductase 3</fullName>
        <ecNumber evidence="3">1.1.1.300</ecNumber>
    </recommendedName>
    <alternativeName>
        <fullName evidence="13">Retinal short-chain dehydrogenase/reductase 1</fullName>
    </alternativeName>
</protein>
<evidence type="ECO:0000256" key="15">
    <source>
        <dbReference type="SAM" id="Phobius"/>
    </source>
</evidence>
<dbReference type="GO" id="GO:0060349">
    <property type="term" value="P:bone morphogenesis"/>
    <property type="evidence" value="ECO:0007669"/>
    <property type="project" value="Ensembl"/>
</dbReference>
<accession>A0A5G2QWF2</accession>
<dbReference type="ExpressionAtlas" id="A0A5G2QWF2">
    <property type="expression patterns" value="baseline and differential"/>
</dbReference>
<evidence type="ECO:0000256" key="1">
    <source>
        <dbReference type="ARBA" id="ARBA00004141"/>
    </source>
</evidence>
<organism evidence="17 18">
    <name type="scientific">Sus scrofa</name>
    <name type="common">Pig</name>
    <dbReference type="NCBI Taxonomy" id="9823"/>
    <lineage>
        <taxon>Eukaryota</taxon>
        <taxon>Metazoa</taxon>
        <taxon>Chordata</taxon>
        <taxon>Craniata</taxon>
        <taxon>Vertebrata</taxon>
        <taxon>Euteleostomi</taxon>
        <taxon>Mammalia</taxon>
        <taxon>Eutheria</taxon>
        <taxon>Laurasiatheria</taxon>
        <taxon>Artiodactyla</taxon>
        <taxon>Suina</taxon>
        <taxon>Suidae</taxon>
        <taxon>Sus</taxon>
    </lineage>
</organism>
<reference evidence="18" key="1">
    <citation type="submission" date="2009-11" db="EMBL/GenBank/DDBJ databases">
        <authorList>
            <consortium name="Porcine genome sequencing project"/>
        </authorList>
    </citation>
    <scope>NUCLEOTIDE SEQUENCE [LARGE SCALE GENOMIC DNA]</scope>
    <source>
        <strain evidence="18">Duroc</strain>
    </source>
</reference>
<sequence>MVWKWLGALVVFPLQMIYLVVKAAIGLVLPAKLRDLSRENVLITGGGRGIGRQLAREFAERGARKIVLWGRTEKCLKETTEEIRQMGTECHYFICDVGNREEVYQTAKAVREKVGDITILVNNAAVVHGKSLMDSDDDALLKSQHINTLGQFWTTKAFLPRMLELQNGHIVCLNSVLALSAIPGAIDYCTSKASAFAFMESLTLGLLDCPGVPQPLSPPEAGDGGPEDGGSRAAQSDPPPAPVDHACPHYLEKHTPTGCPRGDPQILRNLHLHEHFQRAHLKAGRRDGLESCGTSGDWAPRRTPTHPPLGTLLLGEQDCSCPGEESGSTPRPAPGPLHRIDGHNSDTRGEAGNQPAAALTLLYVSDSLEFIVKLLLESNAHFQEALCPCTPPPPPKSTHPQLVQTG</sequence>
<dbReference type="VGNC" id="VGNC:87282">
    <property type="gene designation" value="DHRS3"/>
</dbReference>
<dbReference type="PRINTS" id="PR00081">
    <property type="entry name" value="GDHRDH"/>
</dbReference>
<feature type="compositionally biased region" description="Basic and acidic residues" evidence="14">
    <location>
        <begin position="338"/>
        <end position="349"/>
    </location>
</feature>
<keyword evidence="5" id="KW-0521">NADP</keyword>